<evidence type="ECO:0000313" key="2">
    <source>
        <dbReference type="EMBL" id="TFL00746.1"/>
    </source>
</evidence>
<dbReference type="AlphaFoldDB" id="A0A5C3QFH6"/>
<dbReference type="GO" id="GO:0009251">
    <property type="term" value="P:glucan catabolic process"/>
    <property type="evidence" value="ECO:0007669"/>
    <property type="project" value="TreeGrafter"/>
</dbReference>
<feature type="domain" description="GH16" evidence="1">
    <location>
        <begin position="41"/>
        <end position="338"/>
    </location>
</feature>
<dbReference type="EMBL" id="ML178827">
    <property type="protein sequence ID" value="TFL00746.1"/>
    <property type="molecule type" value="Genomic_DNA"/>
</dbReference>
<dbReference type="Proteomes" id="UP000305067">
    <property type="component" value="Unassembled WGS sequence"/>
</dbReference>
<proteinExistence type="predicted"/>
<dbReference type="Gene3D" id="2.60.120.200">
    <property type="match status" value="1"/>
</dbReference>
<dbReference type="InterPro" id="IPR000757">
    <property type="entry name" value="Beta-glucanase-like"/>
</dbReference>
<dbReference type="GO" id="GO:0004553">
    <property type="term" value="F:hydrolase activity, hydrolyzing O-glycosyl compounds"/>
    <property type="evidence" value="ECO:0007669"/>
    <property type="project" value="InterPro"/>
</dbReference>
<dbReference type="Pfam" id="PF26113">
    <property type="entry name" value="GH16_XgeA"/>
    <property type="match status" value="1"/>
</dbReference>
<evidence type="ECO:0000313" key="3">
    <source>
        <dbReference type="Proteomes" id="UP000305067"/>
    </source>
</evidence>
<keyword evidence="2" id="KW-0378">Hydrolase</keyword>
<evidence type="ECO:0000259" key="1">
    <source>
        <dbReference type="PROSITE" id="PS51762"/>
    </source>
</evidence>
<keyword evidence="3" id="KW-1185">Reference proteome</keyword>
<gene>
    <name evidence="2" type="ORF">BDV98DRAFT_568645</name>
</gene>
<dbReference type="PANTHER" id="PTHR10963">
    <property type="entry name" value="GLYCOSYL HYDROLASE-RELATED"/>
    <property type="match status" value="1"/>
</dbReference>
<name>A0A5C3QFH6_9AGAR</name>
<dbReference type="CDD" id="cd02181">
    <property type="entry name" value="GH16_fungal_Lam16A_glucanase"/>
    <property type="match status" value="1"/>
</dbReference>
<dbReference type="PROSITE" id="PS51762">
    <property type="entry name" value="GH16_2"/>
    <property type="match status" value="1"/>
</dbReference>
<dbReference type="SUPFAM" id="SSF49899">
    <property type="entry name" value="Concanavalin A-like lectins/glucanases"/>
    <property type="match status" value="1"/>
</dbReference>
<protein>
    <submittedName>
        <fullName evidence="2">Glycoside hydrolase family 16 protein</fullName>
    </submittedName>
</protein>
<accession>A0A5C3QFH6</accession>
<organism evidence="2 3">
    <name type="scientific">Pterulicium gracile</name>
    <dbReference type="NCBI Taxonomy" id="1884261"/>
    <lineage>
        <taxon>Eukaryota</taxon>
        <taxon>Fungi</taxon>
        <taxon>Dikarya</taxon>
        <taxon>Basidiomycota</taxon>
        <taxon>Agaricomycotina</taxon>
        <taxon>Agaricomycetes</taxon>
        <taxon>Agaricomycetidae</taxon>
        <taxon>Agaricales</taxon>
        <taxon>Pleurotineae</taxon>
        <taxon>Pterulaceae</taxon>
        <taxon>Pterulicium</taxon>
    </lineage>
</organism>
<dbReference type="OrthoDB" id="192832at2759"/>
<dbReference type="InterPro" id="IPR050546">
    <property type="entry name" value="Glycosyl_Hydrlase_16"/>
</dbReference>
<dbReference type="PANTHER" id="PTHR10963:SF24">
    <property type="entry name" value="GLYCOSIDASE C21B10.07-RELATED"/>
    <property type="match status" value="1"/>
</dbReference>
<dbReference type="InterPro" id="IPR013320">
    <property type="entry name" value="ConA-like_dom_sf"/>
</dbReference>
<dbReference type="STRING" id="1884261.A0A5C3QFH6"/>
<sequence>MTSLERGPPSSLLWQLVLQIYLAVLYAGLAVKQVEAYDLVREYSGIPFFDRWDFYGSWDNLTSGDVWWLNRDDAYSQRLAYINDAGNAVLKVDNTGNVPFNEKRNSIRITSMDSYAVGSLWVIDLMHLPYGCSVWPAFWTKGPNWPDDGEIDIIEGINLQANNQMALHTTPGCMHTTPPNQMGVSGELDCSTPAGCVVGERFPNSYGPGFGENGGGVWATQFDVSGIFIWYWSRKDVPKSIQQATSKSSLDVSDFGPPSASYIADACNITEFFSPQNIVIDITLCGIWASLQNFYAPQCASAGETGLCYNDNVVGDGSNYDNAYFEISYLRAYTTGGVAPTPTAAAFMIPTPAESTATWVQADSTEAPWHSGGAVGVNAMGGGLLWVVVVAGVSLGVRSAL</sequence>
<reference evidence="2 3" key="1">
    <citation type="journal article" date="2019" name="Nat. Ecol. Evol.">
        <title>Megaphylogeny resolves global patterns of mushroom evolution.</title>
        <authorList>
            <person name="Varga T."/>
            <person name="Krizsan K."/>
            <person name="Foldi C."/>
            <person name="Dima B."/>
            <person name="Sanchez-Garcia M."/>
            <person name="Sanchez-Ramirez S."/>
            <person name="Szollosi G.J."/>
            <person name="Szarkandi J.G."/>
            <person name="Papp V."/>
            <person name="Albert L."/>
            <person name="Andreopoulos W."/>
            <person name="Angelini C."/>
            <person name="Antonin V."/>
            <person name="Barry K.W."/>
            <person name="Bougher N.L."/>
            <person name="Buchanan P."/>
            <person name="Buyck B."/>
            <person name="Bense V."/>
            <person name="Catcheside P."/>
            <person name="Chovatia M."/>
            <person name="Cooper J."/>
            <person name="Damon W."/>
            <person name="Desjardin D."/>
            <person name="Finy P."/>
            <person name="Geml J."/>
            <person name="Haridas S."/>
            <person name="Hughes K."/>
            <person name="Justo A."/>
            <person name="Karasinski D."/>
            <person name="Kautmanova I."/>
            <person name="Kiss B."/>
            <person name="Kocsube S."/>
            <person name="Kotiranta H."/>
            <person name="LaButti K.M."/>
            <person name="Lechner B.E."/>
            <person name="Liimatainen K."/>
            <person name="Lipzen A."/>
            <person name="Lukacs Z."/>
            <person name="Mihaltcheva S."/>
            <person name="Morgado L.N."/>
            <person name="Niskanen T."/>
            <person name="Noordeloos M.E."/>
            <person name="Ohm R.A."/>
            <person name="Ortiz-Santana B."/>
            <person name="Ovrebo C."/>
            <person name="Racz N."/>
            <person name="Riley R."/>
            <person name="Savchenko A."/>
            <person name="Shiryaev A."/>
            <person name="Soop K."/>
            <person name="Spirin V."/>
            <person name="Szebenyi C."/>
            <person name="Tomsovsky M."/>
            <person name="Tulloss R.E."/>
            <person name="Uehling J."/>
            <person name="Grigoriev I.V."/>
            <person name="Vagvolgyi C."/>
            <person name="Papp T."/>
            <person name="Martin F.M."/>
            <person name="Miettinen O."/>
            <person name="Hibbett D.S."/>
            <person name="Nagy L.G."/>
        </authorList>
    </citation>
    <scope>NUCLEOTIDE SEQUENCE [LARGE SCALE GENOMIC DNA]</scope>
    <source>
        <strain evidence="2 3">CBS 309.79</strain>
    </source>
</reference>